<dbReference type="PANTHER" id="PTHR11879">
    <property type="entry name" value="ASPARTATE AMINOTRANSFERASE"/>
    <property type="match status" value="1"/>
</dbReference>
<evidence type="ECO:0000256" key="5">
    <source>
        <dbReference type="ARBA" id="ARBA00022679"/>
    </source>
</evidence>
<evidence type="ECO:0000256" key="6">
    <source>
        <dbReference type="ARBA" id="ARBA00022898"/>
    </source>
</evidence>
<evidence type="ECO:0000256" key="1">
    <source>
        <dbReference type="ARBA" id="ARBA00001933"/>
    </source>
</evidence>
<dbReference type="CDD" id="cd00609">
    <property type="entry name" value="AAT_like"/>
    <property type="match status" value="1"/>
</dbReference>
<dbReference type="Proteomes" id="UP001196601">
    <property type="component" value="Unassembled WGS sequence"/>
</dbReference>
<dbReference type="InterPro" id="IPR004839">
    <property type="entry name" value="Aminotransferase_I/II_large"/>
</dbReference>
<dbReference type="PRINTS" id="PR00799">
    <property type="entry name" value="TRANSAMINASE"/>
</dbReference>
<evidence type="ECO:0000313" key="9">
    <source>
        <dbReference type="Proteomes" id="UP001196601"/>
    </source>
</evidence>
<dbReference type="InterPro" id="IPR015424">
    <property type="entry name" value="PyrdxlP-dep_Trfase"/>
</dbReference>
<comment type="subunit">
    <text evidence="3">Homodimer.</text>
</comment>
<keyword evidence="5" id="KW-0808">Transferase</keyword>
<dbReference type="InterPro" id="IPR015422">
    <property type="entry name" value="PyrdxlP-dep_Trfase_small"/>
</dbReference>
<reference evidence="8 9" key="1">
    <citation type="journal article" date="2021" name="Syst. Appl. Microbiol.">
        <title>Pseudomonas lalucatii sp. nov. isolated from Vallgornera, a karstic cave in Mallorca, Western Mediterranean.</title>
        <authorList>
            <person name="Busquets A."/>
            <person name="Mulet M."/>
            <person name="Gomila M."/>
            <person name="Garcia-Valdes E."/>
        </authorList>
    </citation>
    <scope>NUCLEOTIDE SEQUENCE [LARGE SCALE GENOMIC DNA]</scope>
    <source>
        <strain evidence="8 9">R1b54</strain>
    </source>
</reference>
<evidence type="ECO:0000256" key="2">
    <source>
        <dbReference type="ARBA" id="ARBA00007441"/>
    </source>
</evidence>
<keyword evidence="4 8" id="KW-0032">Aminotransferase</keyword>
<feature type="domain" description="Aminotransferase class I/classII large" evidence="7">
    <location>
        <begin position="30"/>
        <end position="393"/>
    </location>
</feature>
<evidence type="ECO:0000313" key="8">
    <source>
        <dbReference type="EMBL" id="MBS7660857.1"/>
    </source>
</evidence>
<dbReference type="InterPro" id="IPR000796">
    <property type="entry name" value="Asp_trans"/>
</dbReference>
<dbReference type="InterPro" id="IPR015421">
    <property type="entry name" value="PyrdxlP-dep_Trfase_major"/>
</dbReference>
<accession>A0ABS5PWI3</accession>
<comment type="caution">
    <text evidence="8">The sequence shown here is derived from an EMBL/GenBank/DDBJ whole genome shotgun (WGS) entry which is preliminary data.</text>
</comment>
<dbReference type="Gene3D" id="3.90.1150.10">
    <property type="entry name" value="Aspartate Aminotransferase, domain 1"/>
    <property type="match status" value="1"/>
</dbReference>
<dbReference type="SUPFAM" id="SSF53383">
    <property type="entry name" value="PLP-dependent transferases"/>
    <property type="match status" value="1"/>
</dbReference>
<comment type="cofactor">
    <cofactor evidence="1">
        <name>pyridoxal 5'-phosphate</name>
        <dbReference type="ChEBI" id="CHEBI:597326"/>
    </cofactor>
</comment>
<dbReference type="EMBL" id="JADPMV010000001">
    <property type="protein sequence ID" value="MBS7660857.1"/>
    <property type="molecule type" value="Genomic_DNA"/>
</dbReference>
<evidence type="ECO:0000256" key="4">
    <source>
        <dbReference type="ARBA" id="ARBA00022576"/>
    </source>
</evidence>
<sequence>MRHFGAIARVPGDPILGLMEAFRADTNPAKLDLGVGVYKDARGLTPIPQAVKLAERRLVEGETSKSYIGGHGDPLFAARLAELVLGADNPALAAQRAAASQTPGGTGALRLAADFIGHCLPGRGIWLSDPTWPIHETLFAAAGLHVGHYPYVRADNRLDVEAMLEALARLPQGDVVLLHACCHNPTGFDLGQDDWRRVLEVVKARELLPLIDFAYQGFGAGLEEDAWAVRLFAEALPELLVTSSCSKNFGLYRERTGALLVCAADADKLVDVRSQLAAIARNLWSTPPSHGAAVVASILDDGELRALWQEELNAMRARVAGLRLGLVEALRPHGLAERFAHIAVQRGMFSYTGLSPRQVQRLHEEYSVYMVGSGRANVAGLDAERLEQLASAIARVCT</sequence>
<dbReference type="NCBIfam" id="NF006719">
    <property type="entry name" value="PRK09257.1"/>
    <property type="match status" value="1"/>
</dbReference>
<protein>
    <submittedName>
        <fullName evidence="8">Aspartate/tyrosine/aromatic aminotransferase</fullName>
    </submittedName>
</protein>
<dbReference type="RefSeq" id="WP_213638218.1">
    <property type="nucleotide sequence ID" value="NZ_JADPMV010000001.1"/>
</dbReference>
<comment type="similarity">
    <text evidence="2">Belongs to the class-I pyridoxal-phosphate-dependent aminotransferase family.</text>
</comment>
<dbReference type="Pfam" id="PF00155">
    <property type="entry name" value="Aminotran_1_2"/>
    <property type="match status" value="1"/>
</dbReference>
<dbReference type="Gene3D" id="3.40.640.10">
    <property type="entry name" value="Type I PLP-dependent aspartate aminotransferase-like (Major domain)"/>
    <property type="match status" value="1"/>
</dbReference>
<dbReference type="PANTHER" id="PTHR11879:SF22">
    <property type="entry name" value="ASPARTATE AMINOTRANSFERASE, MITOCHONDRIAL"/>
    <property type="match status" value="1"/>
</dbReference>
<keyword evidence="6" id="KW-0663">Pyridoxal phosphate</keyword>
<proteinExistence type="inferred from homology"/>
<keyword evidence="9" id="KW-1185">Reference proteome</keyword>
<dbReference type="GO" id="GO:0008483">
    <property type="term" value="F:transaminase activity"/>
    <property type="evidence" value="ECO:0007669"/>
    <property type="project" value="UniProtKB-KW"/>
</dbReference>
<evidence type="ECO:0000259" key="7">
    <source>
        <dbReference type="Pfam" id="PF00155"/>
    </source>
</evidence>
<gene>
    <name evidence="8" type="ORF">I0D00_02685</name>
</gene>
<name>A0ABS5PWI3_9PSED</name>
<evidence type="ECO:0000256" key="3">
    <source>
        <dbReference type="ARBA" id="ARBA00011738"/>
    </source>
</evidence>
<organism evidence="8 9">
    <name type="scientific">Pseudomonas lalucatii</name>
    <dbReference type="NCBI Taxonomy" id="1424203"/>
    <lineage>
        <taxon>Bacteria</taxon>
        <taxon>Pseudomonadati</taxon>
        <taxon>Pseudomonadota</taxon>
        <taxon>Gammaproteobacteria</taxon>
        <taxon>Pseudomonadales</taxon>
        <taxon>Pseudomonadaceae</taxon>
        <taxon>Pseudomonas</taxon>
    </lineage>
</organism>